<name>A0A9N9X5D9_PHACE</name>
<dbReference type="PANTHER" id="PTHR47326">
    <property type="entry name" value="TRANSPOSABLE ELEMENT TC3 TRANSPOSASE-LIKE PROTEIN"/>
    <property type="match status" value="1"/>
</dbReference>
<reference evidence="1" key="2">
    <citation type="submission" date="2022-10" db="EMBL/GenBank/DDBJ databases">
        <authorList>
            <consortium name="ENA_rothamsted_submissions"/>
            <consortium name="culmorum"/>
            <person name="King R."/>
        </authorList>
    </citation>
    <scope>NUCLEOTIDE SEQUENCE</scope>
</reference>
<sequence length="514" mass="59417">MRVDVELMFECLIYINAHYFPVFMISEVSMTIAKYISEKKDTPNLGTDAIVCSARHFVELLKLILFKKLKDTHRKKGDSSRGCASLTNSLISLEHRRKVGDLALFYRYFYGRCSSEISTIVPPLAVPARSTRRVEASHPFVVTLETCRTSLSKDSFIQRTARLWNTLPRNSPNHSLKQSILERILERRGKVKLKKCQEKKNDDASITDRKRLHIDATWRKIYCAKKAADLTLKYSSDLDPYEFVNELESFKFQACAMFTDLDKMNALDIRRKMRVLSLQTIYPNLDTALRIFLTIGDFSGADLDLHHHSHCLLYGVHPATHFEAGKRPLVSYHTDENPHVTVQNRQQGRFSFNVWVGIFRGQFIGPYIYDGPLNSREYLDILMNQVEPFLEDIPINLIPRVVFQHDGAPAHCARIINDYLNVQFGEKWMGYQGPIQWPARSPDLTPLDFLLWGRIRDLTYKNNDFNSREELERVLRGAFNQVLNIQLINAVNAVTKRCRICLQQNGGQFEHLLT</sequence>
<keyword evidence="2" id="KW-1185">Reference proteome</keyword>
<evidence type="ECO:0000313" key="2">
    <source>
        <dbReference type="Proteomes" id="UP001153737"/>
    </source>
</evidence>
<gene>
    <name evidence="1" type="ORF">PHAECO_LOCUS12094</name>
</gene>
<accession>A0A9N9X5D9</accession>
<dbReference type="OrthoDB" id="6766291at2759"/>
<evidence type="ECO:0008006" key="3">
    <source>
        <dbReference type="Google" id="ProtNLM"/>
    </source>
</evidence>
<dbReference type="EMBL" id="OU896714">
    <property type="protein sequence ID" value="CAG9824751.1"/>
    <property type="molecule type" value="Genomic_DNA"/>
</dbReference>
<dbReference type="Proteomes" id="UP001153737">
    <property type="component" value="Chromosome 8"/>
</dbReference>
<dbReference type="PANTHER" id="PTHR47326:SF1">
    <property type="entry name" value="HTH PSQ-TYPE DOMAIN-CONTAINING PROTEIN"/>
    <property type="match status" value="1"/>
</dbReference>
<dbReference type="Gene3D" id="3.30.420.10">
    <property type="entry name" value="Ribonuclease H-like superfamily/Ribonuclease H"/>
    <property type="match status" value="1"/>
</dbReference>
<proteinExistence type="predicted"/>
<protein>
    <recommendedName>
        <fullName evidence="3">Transposase</fullName>
    </recommendedName>
</protein>
<dbReference type="InterPro" id="IPR036397">
    <property type="entry name" value="RNaseH_sf"/>
</dbReference>
<evidence type="ECO:0000313" key="1">
    <source>
        <dbReference type="EMBL" id="CAG9824751.1"/>
    </source>
</evidence>
<dbReference type="AlphaFoldDB" id="A0A9N9X5D9"/>
<reference evidence="1" key="1">
    <citation type="submission" date="2022-01" db="EMBL/GenBank/DDBJ databases">
        <authorList>
            <person name="King R."/>
        </authorList>
    </citation>
    <scope>NUCLEOTIDE SEQUENCE</scope>
</reference>
<organism evidence="1 2">
    <name type="scientific">Phaedon cochleariae</name>
    <name type="common">Mustard beetle</name>
    <dbReference type="NCBI Taxonomy" id="80249"/>
    <lineage>
        <taxon>Eukaryota</taxon>
        <taxon>Metazoa</taxon>
        <taxon>Ecdysozoa</taxon>
        <taxon>Arthropoda</taxon>
        <taxon>Hexapoda</taxon>
        <taxon>Insecta</taxon>
        <taxon>Pterygota</taxon>
        <taxon>Neoptera</taxon>
        <taxon>Endopterygota</taxon>
        <taxon>Coleoptera</taxon>
        <taxon>Polyphaga</taxon>
        <taxon>Cucujiformia</taxon>
        <taxon>Chrysomeloidea</taxon>
        <taxon>Chrysomelidae</taxon>
        <taxon>Chrysomelinae</taxon>
        <taxon>Chrysomelini</taxon>
        <taxon>Phaedon</taxon>
    </lineage>
</organism>
<dbReference type="GO" id="GO:0003676">
    <property type="term" value="F:nucleic acid binding"/>
    <property type="evidence" value="ECO:0007669"/>
    <property type="project" value="InterPro"/>
</dbReference>